<proteinExistence type="predicted"/>
<evidence type="ECO:0000313" key="1">
    <source>
        <dbReference type="EMBL" id="KKL69654.1"/>
    </source>
</evidence>
<dbReference type="EMBL" id="LAZR01026144">
    <property type="protein sequence ID" value="KKL69654.1"/>
    <property type="molecule type" value="Genomic_DNA"/>
</dbReference>
<protein>
    <submittedName>
        <fullName evidence="1">Uncharacterized protein</fullName>
    </submittedName>
</protein>
<dbReference type="AlphaFoldDB" id="A0A0F9E6N7"/>
<name>A0A0F9E6N7_9ZZZZ</name>
<comment type="caution">
    <text evidence="1">The sequence shown here is derived from an EMBL/GenBank/DDBJ whole genome shotgun (WGS) entry which is preliminary data.</text>
</comment>
<sequence>MEKPKKITAAIRDLVSAYTALQVLTEKRGLPDSVTSLNVGMTMRSLREVQEDSAEAHKFLMDSHAKRDDDGSVVRGADPSTVQLEDPQAFLEESRDILQKEREVKIWPIPVSKLLVSRKSTTCPRCKQLTGMPDPESYATLVDLGILYEVVEQKVRGETTDGDAEKKDD</sequence>
<organism evidence="1">
    <name type="scientific">marine sediment metagenome</name>
    <dbReference type="NCBI Taxonomy" id="412755"/>
    <lineage>
        <taxon>unclassified sequences</taxon>
        <taxon>metagenomes</taxon>
        <taxon>ecological metagenomes</taxon>
    </lineage>
</organism>
<accession>A0A0F9E6N7</accession>
<reference evidence="1" key="1">
    <citation type="journal article" date="2015" name="Nature">
        <title>Complex archaea that bridge the gap between prokaryotes and eukaryotes.</title>
        <authorList>
            <person name="Spang A."/>
            <person name="Saw J.H."/>
            <person name="Jorgensen S.L."/>
            <person name="Zaremba-Niedzwiedzka K."/>
            <person name="Martijn J."/>
            <person name="Lind A.E."/>
            <person name="van Eijk R."/>
            <person name="Schleper C."/>
            <person name="Guy L."/>
            <person name="Ettema T.J."/>
        </authorList>
    </citation>
    <scope>NUCLEOTIDE SEQUENCE</scope>
</reference>
<gene>
    <name evidence="1" type="ORF">LCGC14_2112730</name>
</gene>